<dbReference type="InterPro" id="IPR009739">
    <property type="entry name" value="LprI-like_N"/>
</dbReference>
<keyword evidence="1" id="KW-0732">Signal</keyword>
<feature type="signal peptide" evidence="1">
    <location>
        <begin position="1"/>
        <end position="22"/>
    </location>
</feature>
<proteinExistence type="predicted"/>
<reference evidence="3" key="1">
    <citation type="submission" date="2019-12" db="EMBL/GenBank/DDBJ databases">
        <title>Ruegeria JWLKs population differentiation of coral mucus and skeleton niches.</title>
        <authorList>
            <person name="Luo D."/>
        </authorList>
    </citation>
    <scope>NUCLEOTIDE SEQUENCE</scope>
    <source>
        <strain evidence="3">HKCCD6181</strain>
    </source>
</reference>
<accession>A0AA91BTN2</accession>
<feature type="chain" id="PRO_5041745112" evidence="1">
    <location>
        <begin position="23"/>
        <end position="175"/>
    </location>
</feature>
<dbReference type="Pfam" id="PF07007">
    <property type="entry name" value="LprI"/>
    <property type="match status" value="1"/>
</dbReference>
<evidence type="ECO:0000313" key="4">
    <source>
        <dbReference type="Proteomes" id="UP000597886"/>
    </source>
</evidence>
<dbReference type="AlphaFoldDB" id="A0AA91BTN2"/>
<dbReference type="RefSeq" id="WP_171329734.1">
    <property type="nucleotide sequence ID" value="NZ_WVRA01000002.1"/>
</dbReference>
<comment type="caution">
    <text evidence="3">The sequence shown here is derived from an EMBL/GenBank/DDBJ whole genome shotgun (WGS) entry which is preliminary data.</text>
</comment>
<name>A0AA91BTN2_9RHOB</name>
<evidence type="ECO:0000259" key="2">
    <source>
        <dbReference type="Pfam" id="PF07007"/>
    </source>
</evidence>
<dbReference type="EMBL" id="WVRA01000002">
    <property type="protein sequence ID" value="NOE18328.1"/>
    <property type="molecule type" value="Genomic_DNA"/>
</dbReference>
<organism evidence="3 4">
    <name type="scientific">Ruegeria atlantica</name>
    <dbReference type="NCBI Taxonomy" id="81569"/>
    <lineage>
        <taxon>Bacteria</taxon>
        <taxon>Pseudomonadati</taxon>
        <taxon>Pseudomonadota</taxon>
        <taxon>Alphaproteobacteria</taxon>
        <taxon>Rhodobacterales</taxon>
        <taxon>Roseobacteraceae</taxon>
        <taxon>Ruegeria</taxon>
    </lineage>
</organism>
<evidence type="ECO:0000256" key="1">
    <source>
        <dbReference type="SAM" id="SignalP"/>
    </source>
</evidence>
<protein>
    <submittedName>
        <fullName evidence="3">DUF1311 domain-containing protein</fullName>
    </submittedName>
</protein>
<evidence type="ECO:0000313" key="3">
    <source>
        <dbReference type="EMBL" id="NOE18328.1"/>
    </source>
</evidence>
<feature type="domain" description="Lysozyme inhibitor LprI-like N-terminal" evidence="2">
    <location>
        <begin position="61"/>
        <end position="158"/>
    </location>
</feature>
<dbReference type="Proteomes" id="UP000597886">
    <property type="component" value="Unassembled WGS sequence"/>
</dbReference>
<sequence>MRALISTIVFSVFSAFPAVTLAQPLQSIDDFDSETHLNLAECFNWEYSDQLTCFEHALSRCNRFTQNLSTAGGAYYCSYAAFEEIDAKLNEIYPIYLAAARNNAYGSERTAESEEMLRAAQRAWIEYRDAMCEIEATWNAINSGYGAVVGDCKSRLSLMQMQTLQAELGGFVDKQ</sequence>
<gene>
    <name evidence="3" type="ORF">GS634_09360</name>
</gene>
<dbReference type="Gene3D" id="1.20.1270.180">
    <property type="match status" value="1"/>
</dbReference>